<organism evidence="1 2">
    <name type="scientific">Halogranum gelatinilyticum</name>
    <dbReference type="NCBI Taxonomy" id="660521"/>
    <lineage>
        <taxon>Archaea</taxon>
        <taxon>Methanobacteriati</taxon>
        <taxon>Methanobacteriota</taxon>
        <taxon>Stenosarchaea group</taxon>
        <taxon>Halobacteria</taxon>
        <taxon>Halobacteriales</taxon>
        <taxon>Haloferacaceae</taxon>
    </lineage>
</organism>
<proteinExistence type="predicted"/>
<dbReference type="AlphaFoldDB" id="A0A1G9XE75"/>
<evidence type="ECO:0000313" key="1">
    <source>
        <dbReference type="EMBL" id="SDM95112.1"/>
    </source>
</evidence>
<protein>
    <submittedName>
        <fullName evidence="1">Uncharacterized protein</fullName>
    </submittedName>
</protein>
<accession>A0A1G9XE75</accession>
<keyword evidence="2" id="KW-1185">Reference proteome</keyword>
<dbReference type="Pfam" id="PF19458">
    <property type="entry name" value="DUF5995"/>
    <property type="match status" value="1"/>
</dbReference>
<sequence>MFSTSSTLARASLASPAVRGVRHALTAPRVVVDPPDEPDPELLALVDDPFASVDDVADRLGRLETLLRERGDRRSVFLTVYALMTERTDAAIREGEFADPAWMREYLVTFADYYRRAFAAFERGELDAVPRPWQLAFGTALQGETLVVQDAFLGINAHINYDLALALADVGLAPETESKYADHRRVDGILGRLVDAQQRVLTEVYAAGLADVDDAFGRLDERFSLFGITEGREQAWRVARVRSAADWPWVERYTEWLLRTTATGGAHYVIQPNLDRALLRKLRALEAGRAESVVGSVREAALRAPRDTPDSES</sequence>
<reference evidence="2" key="1">
    <citation type="submission" date="2016-10" db="EMBL/GenBank/DDBJ databases">
        <authorList>
            <person name="Varghese N."/>
            <person name="Submissions S."/>
        </authorList>
    </citation>
    <scope>NUCLEOTIDE SEQUENCE [LARGE SCALE GENOMIC DNA]</scope>
    <source>
        <strain evidence="2">CGMCC 1.10119</strain>
    </source>
</reference>
<gene>
    <name evidence="1" type="ORF">SAMN04487949_2957</name>
</gene>
<name>A0A1G9XE75_9EURY</name>
<dbReference type="EMBL" id="FNHL01000004">
    <property type="protein sequence ID" value="SDM95112.1"/>
    <property type="molecule type" value="Genomic_DNA"/>
</dbReference>
<dbReference type="Proteomes" id="UP000199451">
    <property type="component" value="Unassembled WGS sequence"/>
</dbReference>
<dbReference type="RefSeq" id="WP_089698674.1">
    <property type="nucleotide sequence ID" value="NZ_FNHL01000004.1"/>
</dbReference>
<dbReference type="OrthoDB" id="340621at2157"/>
<dbReference type="STRING" id="660521.SAMN04487949_2957"/>
<evidence type="ECO:0000313" key="2">
    <source>
        <dbReference type="Proteomes" id="UP000199451"/>
    </source>
</evidence>
<dbReference type="InterPro" id="IPR046037">
    <property type="entry name" value="DUF5995"/>
</dbReference>